<name>A0A565CTW8_9BRAS</name>
<dbReference type="EMBL" id="CABITT030000008">
    <property type="protein sequence ID" value="VVB17145.1"/>
    <property type="molecule type" value="Genomic_DNA"/>
</dbReference>
<accession>A0A565CTW8</accession>
<evidence type="ECO:0000313" key="2">
    <source>
        <dbReference type="EMBL" id="VVB17145.1"/>
    </source>
</evidence>
<dbReference type="PROSITE" id="PS51746">
    <property type="entry name" value="PPM_2"/>
    <property type="match status" value="1"/>
</dbReference>
<dbReference type="SMART" id="SM00332">
    <property type="entry name" value="PP2Cc"/>
    <property type="match status" value="1"/>
</dbReference>
<dbReference type="Pfam" id="PF00481">
    <property type="entry name" value="PP2C"/>
    <property type="match status" value="1"/>
</dbReference>
<proteinExistence type="predicted"/>
<dbReference type="AlphaFoldDB" id="A0A565CTW8"/>
<evidence type="ECO:0000259" key="1">
    <source>
        <dbReference type="PROSITE" id="PS51746"/>
    </source>
</evidence>
<reference evidence="2" key="1">
    <citation type="submission" date="2019-07" db="EMBL/GenBank/DDBJ databases">
        <authorList>
            <person name="Dittberner H."/>
        </authorList>
    </citation>
    <scope>NUCLEOTIDE SEQUENCE [LARGE SCALE GENOMIC DNA]</scope>
</reference>
<organism evidence="2 3">
    <name type="scientific">Arabis nemorensis</name>
    <dbReference type="NCBI Taxonomy" id="586526"/>
    <lineage>
        <taxon>Eukaryota</taxon>
        <taxon>Viridiplantae</taxon>
        <taxon>Streptophyta</taxon>
        <taxon>Embryophyta</taxon>
        <taxon>Tracheophyta</taxon>
        <taxon>Spermatophyta</taxon>
        <taxon>Magnoliopsida</taxon>
        <taxon>eudicotyledons</taxon>
        <taxon>Gunneridae</taxon>
        <taxon>Pentapetalae</taxon>
        <taxon>rosids</taxon>
        <taxon>malvids</taxon>
        <taxon>Brassicales</taxon>
        <taxon>Brassicaceae</taxon>
        <taxon>Arabideae</taxon>
        <taxon>Arabis</taxon>
    </lineage>
</organism>
<keyword evidence="3" id="KW-1185">Reference proteome</keyword>
<dbReference type="Gene3D" id="3.60.40.10">
    <property type="entry name" value="PPM-type phosphatase domain"/>
    <property type="match status" value="1"/>
</dbReference>
<sequence length="337" mass="36934">MGHCFSLPSSSSEIHEENEYGDGNAVVCYGEEFGLDHDLPVHRLGSVCSIQGSKMINQDNAILYLRYGTGDAELCGVFDGHGKNGHMVSKTVRNRLPSLMSTLKKELNQESHVGEEDEAHKWEQACLAAFRLIDRELLLQVFNCSFSGSTAVVAVTQGDDLIIANLGDSRAVLGTMTEDGEISAVQLTSDLTPAVPSEAERIRMCKGRVLAMKTEPCSQRVWLPHHDIPGLAMSRAFGDFRLKDHGVIAVPEVSHHRITSKDQFIVLATDGVWDMLTNDEVVSLIWSSGKKEATAAKLVAEAAEATWKKKLKSTKIDDITVICLFLHNKEQPSCATL</sequence>
<dbReference type="InterPro" id="IPR015655">
    <property type="entry name" value="PP2C"/>
</dbReference>
<dbReference type="Proteomes" id="UP000489600">
    <property type="component" value="Unassembled WGS sequence"/>
</dbReference>
<dbReference type="GO" id="GO:0004722">
    <property type="term" value="F:protein serine/threonine phosphatase activity"/>
    <property type="evidence" value="ECO:0007669"/>
    <property type="project" value="InterPro"/>
</dbReference>
<dbReference type="InterPro" id="IPR001932">
    <property type="entry name" value="PPM-type_phosphatase-like_dom"/>
</dbReference>
<dbReference type="OrthoDB" id="10264738at2759"/>
<gene>
    <name evidence="2" type="ORF">ANE_LOCUS27589</name>
</gene>
<comment type="caution">
    <text evidence="2">The sequence shown here is derived from an EMBL/GenBank/DDBJ whole genome shotgun (WGS) entry which is preliminary data.</text>
</comment>
<protein>
    <recommendedName>
        <fullName evidence="1">PPM-type phosphatase domain-containing protein</fullName>
    </recommendedName>
</protein>
<dbReference type="CDD" id="cd00143">
    <property type="entry name" value="PP2Cc"/>
    <property type="match status" value="1"/>
</dbReference>
<evidence type="ECO:0000313" key="3">
    <source>
        <dbReference type="Proteomes" id="UP000489600"/>
    </source>
</evidence>
<dbReference type="PANTHER" id="PTHR47992">
    <property type="entry name" value="PROTEIN PHOSPHATASE"/>
    <property type="match status" value="1"/>
</dbReference>
<dbReference type="SUPFAM" id="SSF81606">
    <property type="entry name" value="PP2C-like"/>
    <property type="match status" value="1"/>
</dbReference>
<dbReference type="InterPro" id="IPR036457">
    <property type="entry name" value="PPM-type-like_dom_sf"/>
</dbReference>
<feature type="domain" description="PPM-type phosphatase" evidence="1">
    <location>
        <begin position="44"/>
        <end position="326"/>
    </location>
</feature>